<dbReference type="Proteomes" id="UP000307440">
    <property type="component" value="Unassembled WGS sequence"/>
</dbReference>
<organism evidence="1 2">
    <name type="scientific">Coprinopsis marcescibilis</name>
    <name type="common">Agaric fungus</name>
    <name type="synonym">Psathyrella marcescibilis</name>
    <dbReference type="NCBI Taxonomy" id="230819"/>
    <lineage>
        <taxon>Eukaryota</taxon>
        <taxon>Fungi</taxon>
        <taxon>Dikarya</taxon>
        <taxon>Basidiomycota</taxon>
        <taxon>Agaricomycotina</taxon>
        <taxon>Agaricomycetes</taxon>
        <taxon>Agaricomycetidae</taxon>
        <taxon>Agaricales</taxon>
        <taxon>Agaricineae</taxon>
        <taxon>Psathyrellaceae</taxon>
        <taxon>Coprinopsis</taxon>
    </lineage>
</organism>
<gene>
    <name evidence="1" type="ORF">FA15DRAFT_660468</name>
</gene>
<protein>
    <submittedName>
        <fullName evidence="1">Uncharacterized protein</fullName>
    </submittedName>
</protein>
<sequence length="185" mass="21722">MPHIHAGANIRFPQDLPPVLINLAQVFPLPPRIPVAQPQSPTVFTSAHIEQIDKEEEERPIFMRIRDMTASAFVTKEKKDEPTRKLCLDKGRPRKHSQLHHLHNQQLLFPSSHPQQCHKYSLYWMWMTRTALQDSSIECWSRPSQSHVAISSRLCQVLGRVYEKLKLKSVERRMIDYTYVRYVTK</sequence>
<evidence type="ECO:0000313" key="1">
    <source>
        <dbReference type="EMBL" id="TFK18708.1"/>
    </source>
</evidence>
<evidence type="ECO:0000313" key="2">
    <source>
        <dbReference type="Proteomes" id="UP000307440"/>
    </source>
</evidence>
<proteinExistence type="predicted"/>
<dbReference type="EMBL" id="ML210382">
    <property type="protein sequence ID" value="TFK18708.1"/>
    <property type="molecule type" value="Genomic_DNA"/>
</dbReference>
<dbReference type="AlphaFoldDB" id="A0A5C3KSF0"/>
<keyword evidence="2" id="KW-1185">Reference proteome</keyword>
<accession>A0A5C3KSF0</accession>
<name>A0A5C3KSF0_COPMA</name>
<reference evidence="1 2" key="1">
    <citation type="journal article" date="2019" name="Nat. Ecol. Evol.">
        <title>Megaphylogeny resolves global patterns of mushroom evolution.</title>
        <authorList>
            <person name="Varga T."/>
            <person name="Krizsan K."/>
            <person name="Foldi C."/>
            <person name="Dima B."/>
            <person name="Sanchez-Garcia M."/>
            <person name="Sanchez-Ramirez S."/>
            <person name="Szollosi G.J."/>
            <person name="Szarkandi J.G."/>
            <person name="Papp V."/>
            <person name="Albert L."/>
            <person name="Andreopoulos W."/>
            <person name="Angelini C."/>
            <person name="Antonin V."/>
            <person name="Barry K.W."/>
            <person name="Bougher N.L."/>
            <person name="Buchanan P."/>
            <person name="Buyck B."/>
            <person name="Bense V."/>
            <person name="Catcheside P."/>
            <person name="Chovatia M."/>
            <person name="Cooper J."/>
            <person name="Damon W."/>
            <person name="Desjardin D."/>
            <person name="Finy P."/>
            <person name="Geml J."/>
            <person name="Haridas S."/>
            <person name="Hughes K."/>
            <person name="Justo A."/>
            <person name="Karasinski D."/>
            <person name="Kautmanova I."/>
            <person name="Kiss B."/>
            <person name="Kocsube S."/>
            <person name="Kotiranta H."/>
            <person name="LaButti K.M."/>
            <person name="Lechner B.E."/>
            <person name="Liimatainen K."/>
            <person name="Lipzen A."/>
            <person name="Lukacs Z."/>
            <person name="Mihaltcheva S."/>
            <person name="Morgado L.N."/>
            <person name="Niskanen T."/>
            <person name="Noordeloos M.E."/>
            <person name="Ohm R.A."/>
            <person name="Ortiz-Santana B."/>
            <person name="Ovrebo C."/>
            <person name="Racz N."/>
            <person name="Riley R."/>
            <person name="Savchenko A."/>
            <person name="Shiryaev A."/>
            <person name="Soop K."/>
            <person name="Spirin V."/>
            <person name="Szebenyi C."/>
            <person name="Tomsovsky M."/>
            <person name="Tulloss R.E."/>
            <person name="Uehling J."/>
            <person name="Grigoriev I.V."/>
            <person name="Vagvolgyi C."/>
            <person name="Papp T."/>
            <person name="Martin F.M."/>
            <person name="Miettinen O."/>
            <person name="Hibbett D.S."/>
            <person name="Nagy L.G."/>
        </authorList>
    </citation>
    <scope>NUCLEOTIDE SEQUENCE [LARGE SCALE GENOMIC DNA]</scope>
    <source>
        <strain evidence="1 2">CBS 121175</strain>
    </source>
</reference>